<organism evidence="5 6">
    <name type="scientific">Lachnellula suecica</name>
    <dbReference type="NCBI Taxonomy" id="602035"/>
    <lineage>
        <taxon>Eukaryota</taxon>
        <taxon>Fungi</taxon>
        <taxon>Dikarya</taxon>
        <taxon>Ascomycota</taxon>
        <taxon>Pezizomycotina</taxon>
        <taxon>Leotiomycetes</taxon>
        <taxon>Helotiales</taxon>
        <taxon>Lachnaceae</taxon>
        <taxon>Lachnellula</taxon>
    </lineage>
</organism>
<comment type="caution">
    <text evidence="5">The sequence shown here is derived from an EMBL/GenBank/DDBJ whole genome shotgun (WGS) entry which is preliminary data.</text>
</comment>
<evidence type="ECO:0000259" key="4">
    <source>
        <dbReference type="Pfam" id="PF07859"/>
    </source>
</evidence>
<comment type="similarity">
    <text evidence="1">Belongs to the 'GDXG' lipolytic enzyme family.</text>
</comment>
<dbReference type="InterPro" id="IPR029058">
    <property type="entry name" value="AB_hydrolase_fold"/>
</dbReference>
<dbReference type="PROSITE" id="PS01174">
    <property type="entry name" value="LIPASE_GDXG_SER"/>
    <property type="match status" value="1"/>
</dbReference>
<keyword evidence="6" id="KW-1185">Reference proteome</keyword>
<feature type="active site" evidence="3">
    <location>
        <position position="208"/>
    </location>
</feature>
<dbReference type="PANTHER" id="PTHR48081:SF25">
    <property type="entry name" value="PUTATIVE (AFU_ORTHOLOGUE AFUA_3G11560)-RELATED"/>
    <property type="match status" value="1"/>
</dbReference>
<protein>
    <submittedName>
        <fullName evidence="5">Esterase</fullName>
    </submittedName>
</protein>
<accession>A0A8T9CM92</accession>
<evidence type="ECO:0000313" key="6">
    <source>
        <dbReference type="Proteomes" id="UP000469558"/>
    </source>
</evidence>
<dbReference type="PANTHER" id="PTHR48081">
    <property type="entry name" value="AB HYDROLASE SUPERFAMILY PROTEIN C4A8.06C"/>
    <property type="match status" value="1"/>
</dbReference>
<feature type="domain" description="Alpha/beta hydrolase fold-3" evidence="4">
    <location>
        <begin position="127"/>
        <end position="361"/>
    </location>
</feature>
<dbReference type="InterPro" id="IPR033140">
    <property type="entry name" value="Lipase_GDXG_put_SER_AS"/>
</dbReference>
<dbReference type="AlphaFoldDB" id="A0A8T9CM92"/>
<dbReference type="SUPFAM" id="SSF53474">
    <property type="entry name" value="alpha/beta-Hydrolases"/>
    <property type="match status" value="1"/>
</dbReference>
<sequence>MVTSLSQDQIDIVNKTRDAMLSGTPISTLQRITSKEQPVKGPSWVSRQTYHAPKVEGNFISSIVYNAIEALGDGSERPVDFAVEDVDVRWTGYRAGSQTDQPEVTINDSEKQKFAKLMSDVKHPVTILYFIGGGFYMNVPARYHSTTTKLAQLTGGRCLSFQYRLSPQHTFPAALIDALFTYMSLLYPAPGHFHEPIAPSSVVFAGDSAGANLALSLIQVILSTQSRGEKVQFNGRLEDLPLPGGITALSAGLDMTYALASKENIGFDIFNGEWSFHKPEFPSCPLWPSIPPRRHVYCDASLMCHPLVSPSIAKSWKGAPPIWFAGGQEVMAGSARLAAQVIAQDEGSVVYEEYAEMPHDFPIMSENWPWALTEDWPQSIRCMEHWAQTCTILSEGRNLKSKAVFISAGGEETSLDLTNLSGFSLEEAKRMMKESV</sequence>
<dbReference type="InterPro" id="IPR013094">
    <property type="entry name" value="AB_hydrolase_3"/>
</dbReference>
<evidence type="ECO:0000256" key="1">
    <source>
        <dbReference type="ARBA" id="ARBA00010515"/>
    </source>
</evidence>
<dbReference type="EMBL" id="QGMK01000001">
    <property type="protein sequence ID" value="TVY85587.1"/>
    <property type="molecule type" value="Genomic_DNA"/>
</dbReference>
<reference evidence="5 6" key="1">
    <citation type="submission" date="2018-05" db="EMBL/GenBank/DDBJ databases">
        <title>Genome sequencing and assembly of the regulated plant pathogen Lachnellula willkommii and related sister species for the development of diagnostic species identification markers.</title>
        <authorList>
            <person name="Giroux E."/>
            <person name="Bilodeau G."/>
        </authorList>
    </citation>
    <scope>NUCLEOTIDE SEQUENCE [LARGE SCALE GENOMIC DNA]</scope>
    <source>
        <strain evidence="5 6">CBS 268.59</strain>
    </source>
</reference>
<dbReference type="Proteomes" id="UP000469558">
    <property type="component" value="Unassembled WGS sequence"/>
</dbReference>
<proteinExistence type="inferred from homology"/>
<gene>
    <name evidence="5" type="primary">est_3</name>
    <name evidence="5" type="ORF">LSUE1_G000101</name>
</gene>
<evidence type="ECO:0000256" key="2">
    <source>
        <dbReference type="ARBA" id="ARBA00022801"/>
    </source>
</evidence>
<evidence type="ECO:0000313" key="5">
    <source>
        <dbReference type="EMBL" id="TVY85587.1"/>
    </source>
</evidence>
<dbReference type="Pfam" id="PF07859">
    <property type="entry name" value="Abhydrolase_3"/>
    <property type="match status" value="1"/>
</dbReference>
<dbReference type="GO" id="GO:0016787">
    <property type="term" value="F:hydrolase activity"/>
    <property type="evidence" value="ECO:0007669"/>
    <property type="project" value="UniProtKB-KW"/>
</dbReference>
<dbReference type="OrthoDB" id="5354320at2759"/>
<name>A0A8T9CM92_9HELO</name>
<keyword evidence="2" id="KW-0378">Hydrolase</keyword>
<dbReference type="InterPro" id="IPR050300">
    <property type="entry name" value="GDXG_lipolytic_enzyme"/>
</dbReference>
<dbReference type="Gene3D" id="3.40.50.1820">
    <property type="entry name" value="alpha/beta hydrolase"/>
    <property type="match status" value="1"/>
</dbReference>
<evidence type="ECO:0000256" key="3">
    <source>
        <dbReference type="PROSITE-ProRule" id="PRU10038"/>
    </source>
</evidence>